<evidence type="ECO:0000256" key="1">
    <source>
        <dbReference type="SAM" id="MobiDB-lite"/>
    </source>
</evidence>
<dbReference type="EMBL" id="JADCNM010000004">
    <property type="protein sequence ID" value="KAG0487253.1"/>
    <property type="molecule type" value="Genomic_DNA"/>
</dbReference>
<comment type="caution">
    <text evidence="3">The sequence shown here is derived from an EMBL/GenBank/DDBJ whole genome shotgun (WGS) entry which is preliminary data.</text>
</comment>
<organism evidence="3 4">
    <name type="scientific">Vanilla planifolia</name>
    <name type="common">Vanilla</name>
    <dbReference type="NCBI Taxonomy" id="51239"/>
    <lineage>
        <taxon>Eukaryota</taxon>
        <taxon>Viridiplantae</taxon>
        <taxon>Streptophyta</taxon>
        <taxon>Embryophyta</taxon>
        <taxon>Tracheophyta</taxon>
        <taxon>Spermatophyta</taxon>
        <taxon>Magnoliopsida</taxon>
        <taxon>Liliopsida</taxon>
        <taxon>Asparagales</taxon>
        <taxon>Orchidaceae</taxon>
        <taxon>Vanilloideae</taxon>
        <taxon>Vanilleae</taxon>
        <taxon>Vanilla</taxon>
    </lineage>
</organism>
<name>A0A835V7B8_VANPL</name>
<dbReference type="PANTHER" id="PTHR31208:SF2">
    <property type="entry name" value="DOMAIN-CONTAINING PROTEIN, PUTATIVE, EXPRESSED-RELATED"/>
    <property type="match status" value="1"/>
</dbReference>
<reference evidence="3 4" key="1">
    <citation type="journal article" date="2020" name="Nat. Food">
        <title>A phased Vanilla planifolia genome enables genetic improvement of flavour and production.</title>
        <authorList>
            <person name="Hasing T."/>
            <person name="Tang H."/>
            <person name="Brym M."/>
            <person name="Khazi F."/>
            <person name="Huang T."/>
            <person name="Chambers A.H."/>
        </authorList>
    </citation>
    <scope>NUCLEOTIDE SEQUENCE [LARGE SCALE GENOMIC DNA]</scope>
    <source>
        <tissue evidence="3">Leaf</tissue>
    </source>
</reference>
<proteinExistence type="predicted"/>
<dbReference type="SMART" id="SM00239">
    <property type="entry name" value="C2"/>
    <property type="match status" value="1"/>
</dbReference>
<dbReference type="InterPro" id="IPR000008">
    <property type="entry name" value="C2_dom"/>
</dbReference>
<feature type="region of interest" description="Disordered" evidence="1">
    <location>
        <begin position="414"/>
        <end position="442"/>
    </location>
</feature>
<evidence type="ECO:0000259" key="2">
    <source>
        <dbReference type="PROSITE" id="PS50004"/>
    </source>
</evidence>
<dbReference type="AlphaFoldDB" id="A0A835V7B8"/>
<dbReference type="CDD" id="cd00030">
    <property type="entry name" value="C2"/>
    <property type="match status" value="1"/>
</dbReference>
<dbReference type="InterPro" id="IPR035892">
    <property type="entry name" value="C2_domain_sf"/>
</dbReference>
<evidence type="ECO:0000313" key="4">
    <source>
        <dbReference type="Proteomes" id="UP000639772"/>
    </source>
</evidence>
<dbReference type="Pfam" id="PF00168">
    <property type="entry name" value="C2"/>
    <property type="match status" value="1"/>
</dbReference>
<protein>
    <recommendedName>
        <fullName evidence="2">C2 domain-containing protein</fullName>
    </recommendedName>
</protein>
<feature type="compositionally biased region" description="Polar residues" evidence="1">
    <location>
        <begin position="416"/>
        <end position="430"/>
    </location>
</feature>
<dbReference type="OrthoDB" id="270970at2759"/>
<dbReference type="PROSITE" id="PS50004">
    <property type="entry name" value="C2"/>
    <property type="match status" value="1"/>
</dbReference>
<feature type="domain" description="C2" evidence="2">
    <location>
        <begin position="84"/>
        <end position="207"/>
    </location>
</feature>
<feature type="compositionally biased region" description="Low complexity" evidence="1">
    <location>
        <begin position="431"/>
        <end position="442"/>
    </location>
</feature>
<dbReference type="Gene3D" id="2.60.40.150">
    <property type="entry name" value="C2 domain"/>
    <property type="match status" value="1"/>
</dbReference>
<accession>A0A835V7B8</accession>
<dbReference type="PANTHER" id="PTHR31208">
    <property type="entry name" value="EXPRESSED PROTEIN"/>
    <property type="match status" value="1"/>
</dbReference>
<sequence length="453" mass="49205">MFSTWVALGSARLGVVSPRGRGRLRTEYPRRTANILRLCPGFRLFLVSSMDTCQPLSKALVSPVSVIEANKTINEPFRLCSNPSNSSPEQVAKGTPPAYIGSLEVFIHQARDIQNICIYHKQDVYAKLCLTSDPDAALSTKIVNGGGRNPVFDENLRFDVRTVDSSLKCEVWMLSRVKNYLQDQLLGFALVPLSDVVLRNGQLAREFSLSSTDLFHSPAGFVQLSLSYKGSTPEVLAFAASATGQTPSDDSSNLSCEYVKIEFPDLKVVNENKMMISEYFGIPCSNSDSPTGESLVSGSDEDFPDNDAGVKVVESFLTHNEDGIPANHVSTDASSIVTSRAVSEPGNVVSSTEMVAEGDTGSSVGSSEKTYVQPLIKVDVTPEQPVVQQEIVDMYLKSMQQFTESLAKMKLPMDIETSSSSGESIAENGNTTTEKTSSTPKSSRVFYGSRAFF</sequence>
<evidence type="ECO:0000313" key="3">
    <source>
        <dbReference type="EMBL" id="KAG0487253.1"/>
    </source>
</evidence>
<gene>
    <name evidence="3" type="ORF">HPP92_009348</name>
</gene>
<dbReference type="SUPFAM" id="SSF49562">
    <property type="entry name" value="C2 domain (Calcium/lipid-binding domain, CaLB)"/>
    <property type="match status" value="1"/>
</dbReference>
<dbReference type="Proteomes" id="UP000639772">
    <property type="component" value="Unassembled WGS sequence"/>
</dbReference>